<organism evidence="1 2">
    <name type="scientific">Oenococcus kitaharae DSM 17330</name>
    <dbReference type="NCBI Taxonomy" id="1045004"/>
    <lineage>
        <taxon>Bacteria</taxon>
        <taxon>Bacillati</taxon>
        <taxon>Bacillota</taxon>
        <taxon>Bacilli</taxon>
        <taxon>Lactobacillales</taxon>
        <taxon>Lactobacillaceae</taxon>
        <taxon>Oenococcus</taxon>
    </lineage>
</organism>
<comment type="caution">
    <text evidence="1">The sequence shown here is derived from an EMBL/GenBank/DDBJ whole genome shotgun (WGS) entry which is preliminary data.</text>
</comment>
<sequence>MDENKVPATIEAVRDRVTLMNARGFKITEDEVIDQSIKEGLQAIVDELLDGDYFTVQLIDPKTFDILGLKGNLEGQIFAKGTSFTQDFKNNADQVWDSLWDQADKIVGR</sequence>
<dbReference type="EMBL" id="AFVZ01000001">
    <property type="protein sequence ID" value="EHN59243.1"/>
    <property type="molecule type" value="Genomic_DNA"/>
</dbReference>
<dbReference type="PATRIC" id="fig|1045004.4.peg.1141"/>
<dbReference type="RefSeq" id="WP_007746047.1">
    <property type="nucleotide sequence ID" value="NZ_CM001398.1"/>
</dbReference>
<evidence type="ECO:0000313" key="1">
    <source>
        <dbReference type="EMBL" id="EHN59243.1"/>
    </source>
</evidence>
<dbReference type="OrthoDB" id="2146180at2"/>
<name>G9WJP4_9LACO</name>
<evidence type="ECO:0000313" key="2">
    <source>
        <dbReference type="Proteomes" id="UP000004959"/>
    </source>
</evidence>
<dbReference type="HOGENOM" id="CLU_171010_0_0_9"/>
<dbReference type="eggNOG" id="ENOG502ZK9P">
    <property type="taxonomic scope" value="Bacteria"/>
</dbReference>
<dbReference type="AlphaFoldDB" id="G9WJP4"/>
<reference evidence="1 2" key="1">
    <citation type="journal article" date="2012" name="PLoS ONE">
        <title>Functional divergence in the genus oenococcus as predicted by genome sequencing of the newly-described species, Oenococcus kitaharae.</title>
        <authorList>
            <person name="Borneman A.R."/>
            <person name="McCarthy J.M."/>
            <person name="Chambers P.J."/>
            <person name="Bartowsky E.J."/>
        </authorList>
    </citation>
    <scope>NUCLEOTIDE SEQUENCE [LARGE SCALE GENOMIC DNA]</scope>
    <source>
        <strain evidence="2">DSM17330</strain>
    </source>
</reference>
<accession>G9WJP4</accession>
<dbReference type="Proteomes" id="UP000004959">
    <property type="component" value="Chromosome"/>
</dbReference>
<keyword evidence="2" id="KW-1185">Reference proteome</keyword>
<protein>
    <submittedName>
        <fullName evidence="1">Uncharacterized protein</fullName>
    </submittedName>
</protein>
<dbReference type="STRING" id="336988.NT96_07610"/>
<proteinExistence type="predicted"/>
<gene>
    <name evidence="1" type="ORF">OKIT_1144</name>
</gene>